<gene>
    <name evidence="2" type="ORF">J2I48_03425</name>
</gene>
<feature type="chain" id="PRO_5037965154" evidence="1">
    <location>
        <begin position="21"/>
        <end position="246"/>
    </location>
</feature>
<keyword evidence="1" id="KW-0732">Signal</keyword>
<dbReference type="RefSeq" id="WP_207333991.1">
    <property type="nucleotide sequence ID" value="NZ_JAFMYU010000002.1"/>
</dbReference>
<dbReference type="PROSITE" id="PS51257">
    <property type="entry name" value="PROKAR_LIPOPROTEIN"/>
    <property type="match status" value="1"/>
</dbReference>
<proteinExistence type="predicted"/>
<dbReference type="AlphaFoldDB" id="A0A939JZC1"/>
<name>A0A939JZC1_9BACT</name>
<keyword evidence="3" id="KW-1185">Reference proteome</keyword>
<sequence length="246" mass="27590">MKLGTLLRTGLLLLSLSACRTTNLLVATFEGDAIGTAPTKDLPGAPVGDSVAYKAIISPWLRVQTSTFTPGQKALVFTNMNSRGEVRVFDSWLNFKGIRSTYDQTTWFYWTAKLGPVVGEMTIDVQGIQSLWVTRFRIMTDGRLMLVRDVGNENTSQLIGTLNNQTAHTIIISLSPQARTFDLSVFGARERRIINLTNMPVLFGSNPQADYEFERPSIHFSYSGQFIYQSSYVFEDVFISKRRPNP</sequence>
<dbReference type="EMBL" id="JAFMYU010000002">
    <property type="protein sequence ID" value="MBO0930025.1"/>
    <property type="molecule type" value="Genomic_DNA"/>
</dbReference>
<reference evidence="2 3" key="1">
    <citation type="submission" date="2021-03" db="EMBL/GenBank/DDBJ databases">
        <title>Fibrella sp. HMF5036 genome sequencing and assembly.</title>
        <authorList>
            <person name="Kang H."/>
            <person name="Kim H."/>
            <person name="Bae S."/>
            <person name="Joh K."/>
        </authorList>
    </citation>
    <scope>NUCLEOTIDE SEQUENCE [LARGE SCALE GENOMIC DNA]</scope>
    <source>
        <strain evidence="2 3">HMF5036</strain>
    </source>
</reference>
<dbReference type="Proteomes" id="UP000664795">
    <property type="component" value="Unassembled WGS sequence"/>
</dbReference>
<evidence type="ECO:0000256" key="1">
    <source>
        <dbReference type="SAM" id="SignalP"/>
    </source>
</evidence>
<organism evidence="2 3">
    <name type="scientific">Fibrella aquatilis</name>
    <dbReference type="NCBI Taxonomy" id="2817059"/>
    <lineage>
        <taxon>Bacteria</taxon>
        <taxon>Pseudomonadati</taxon>
        <taxon>Bacteroidota</taxon>
        <taxon>Cytophagia</taxon>
        <taxon>Cytophagales</taxon>
        <taxon>Spirosomataceae</taxon>
        <taxon>Fibrella</taxon>
    </lineage>
</organism>
<evidence type="ECO:0000313" key="3">
    <source>
        <dbReference type="Proteomes" id="UP000664795"/>
    </source>
</evidence>
<protein>
    <submittedName>
        <fullName evidence="2">Uncharacterized protein</fullName>
    </submittedName>
</protein>
<feature type="signal peptide" evidence="1">
    <location>
        <begin position="1"/>
        <end position="20"/>
    </location>
</feature>
<comment type="caution">
    <text evidence="2">The sequence shown here is derived from an EMBL/GenBank/DDBJ whole genome shotgun (WGS) entry which is preliminary data.</text>
</comment>
<evidence type="ECO:0000313" key="2">
    <source>
        <dbReference type="EMBL" id="MBO0930025.1"/>
    </source>
</evidence>
<accession>A0A939JZC1</accession>